<dbReference type="GO" id="GO:0006508">
    <property type="term" value="P:proteolysis"/>
    <property type="evidence" value="ECO:0007669"/>
    <property type="project" value="UniProtKB-KW"/>
</dbReference>
<evidence type="ECO:0000256" key="19">
    <source>
        <dbReference type="ARBA" id="ARBA00063803"/>
    </source>
</evidence>
<keyword evidence="7 23" id="KW-0378">Hydrolase</keyword>
<dbReference type="RefSeq" id="XP_006019759.1">
    <property type="nucleotide sequence ID" value="XM_006019697.3"/>
</dbReference>
<evidence type="ECO:0000256" key="6">
    <source>
        <dbReference type="ARBA" id="ARBA00022723"/>
    </source>
</evidence>
<dbReference type="Pfam" id="PF17900">
    <property type="entry name" value="Peptidase_M1_N"/>
    <property type="match status" value="1"/>
</dbReference>
<reference evidence="29" key="1">
    <citation type="submission" date="2025-08" db="UniProtKB">
        <authorList>
            <consortium name="RefSeq"/>
        </authorList>
    </citation>
    <scope>IDENTIFICATION</scope>
</reference>
<dbReference type="Gene3D" id="2.60.40.1910">
    <property type="match status" value="1"/>
</dbReference>
<dbReference type="InterPro" id="IPR001930">
    <property type="entry name" value="Peptidase_M1"/>
</dbReference>
<feature type="domain" description="Peptidase M1 membrane alanine aminopeptidase" evidence="25">
    <location>
        <begin position="272"/>
        <end position="477"/>
    </location>
</feature>
<keyword evidence="3 23" id="KW-0031">Aminopeptidase</keyword>
<gene>
    <name evidence="29" type="primary">LOC102376935</name>
</gene>
<evidence type="ECO:0000259" key="27">
    <source>
        <dbReference type="Pfam" id="PF17900"/>
    </source>
</evidence>
<evidence type="ECO:0000256" key="22">
    <source>
        <dbReference type="PIRSR" id="PIRSR634016-4"/>
    </source>
</evidence>
<dbReference type="KEGG" id="asn:102376935"/>
<organism evidence="28 29">
    <name type="scientific">Alligator sinensis</name>
    <name type="common">Chinese alligator</name>
    <dbReference type="NCBI Taxonomy" id="38654"/>
    <lineage>
        <taxon>Eukaryota</taxon>
        <taxon>Metazoa</taxon>
        <taxon>Chordata</taxon>
        <taxon>Craniata</taxon>
        <taxon>Vertebrata</taxon>
        <taxon>Euteleostomi</taxon>
        <taxon>Archelosauria</taxon>
        <taxon>Archosauria</taxon>
        <taxon>Crocodylia</taxon>
        <taxon>Alligatoridae</taxon>
        <taxon>Alligatorinae</taxon>
        <taxon>Alligator</taxon>
    </lineage>
</organism>
<evidence type="ECO:0000313" key="28">
    <source>
        <dbReference type="Proteomes" id="UP000189705"/>
    </source>
</evidence>
<dbReference type="eggNOG" id="KOG1046">
    <property type="taxonomic scope" value="Eukaryota"/>
</dbReference>
<dbReference type="PANTHER" id="PTHR11533">
    <property type="entry name" value="PROTEASE M1 ZINC METALLOPROTEASE"/>
    <property type="match status" value="1"/>
</dbReference>
<keyword evidence="8" id="KW-0256">Endoplasmic reticulum</keyword>
<evidence type="ECO:0000256" key="17">
    <source>
        <dbReference type="ARBA" id="ARBA00023180"/>
    </source>
</evidence>
<evidence type="ECO:0000256" key="9">
    <source>
        <dbReference type="ARBA" id="ARBA00022833"/>
    </source>
</evidence>
<dbReference type="SUPFAM" id="SSF63737">
    <property type="entry name" value="Leukotriene A4 hydrolase N-terminal domain"/>
    <property type="match status" value="1"/>
</dbReference>
<keyword evidence="14" id="KW-1064">Adaptive immunity</keyword>
<dbReference type="GO" id="GO:0005615">
    <property type="term" value="C:extracellular space"/>
    <property type="evidence" value="ECO:0007669"/>
    <property type="project" value="TreeGrafter"/>
</dbReference>
<evidence type="ECO:0000256" key="14">
    <source>
        <dbReference type="ARBA" id="ARBA00023130"/>
    </source>
</evidence>
<keyword evidence="9 21" id="KW-0862">Zinc</keyword>
<dbReference type="CDD" id="cd09601">
    <property type="entry name" value="M1_APN-Q_like"/>
    <property type="match status" value="1"/>
</dbReference>
<dbReference type="InterPro" id="IPR045357">
    <property type="entry name" value="Aminopeptidase_N-like_N"/>
</dbReference>
<evidence type="ECO:0000256" key="11">
    <source>
        <dbReference type="ARBA" id="ARBA00022968"/>
    </source>
</evidence>
<dbReference type="GO" id="GO:0042277">
    <property type="term" value="F:peptide binding"/>
    <property type="evidence" value="ECO:0007669"/>
    <property type="project" value="TreeGrafter"/>
</dbReference>
<accession>A0A1U7RKI3</accession>
<feature type="site" description="Transition state stabilizer" evidence="22">
    <location>
        <position position="429"/>
    </location>
</feature>
<dbReference type="STRING" id="38654.A0A1U7RKI3"/>
<dbReference type="InterPro" id="IPR024571">
    <property type="entry name" value="ERAP1-like_C_dom"/>
</dbReference>
<protein>
    <recommendedName>
        <fullName evidence="23">Aminopeptidase</fullName>
        <ecNumber evidence="23">3.4.11.-</ecNumber>
    </recommendedName>
</protein>
<comment type="cofactor">
    <cofactor evidence="21 23">
        <name>Zn(2+)</name>
        <dbReference type="ChEBI" id="CHEBI:29105"/>
    </cofactor>
    <text evidence="21 23">Binds 1 zinc ion per subunit.</text>
</comment>
<dbReference type="Gene3D" id="1.25.50.20">
    <property type="match status" value="1"/>
</dbReference>
<dbReference type="InParanoid" id="A0A1U7RKI3"/>
<keyword evidence="12" id="KW-1133">Transmembrane helix</keyword>
<evidence type="ECO:0000256" key="4">
    <source>
        <dbReference type="ARBA" id="ARBA00022670"/>
    </source>
</evidence>
<dbReference type="Proteomes" id="UP000189705">
    <property type="component" value="Unplaced"/>
</dbReference>
<evidence type="ECO:0000256" key="23">
    <source>
        <dbReference type="RuleBase" id="RU364040"/>
    </source>
</evidence>
<sequence>MLLLLYILNFIGISYSFNGERSNENRSFPRATNGEQFPWDKLRLPDWIIPVHYDLLIHPNLSTSVFTGFLKTEVTVRLETNFIVLHSKHLEITRALIEERNPKIQGDLKQLKILEYPTHEQVAFLSADPLLVDKKYFLSINYIANLSDGFYGLYKSTYKTKDGQTRLLVSTHFEPTSARMAFPCFDEPYFKANYTIKIRREEQHVALSNMPKVKTRKLGNNLVEDHFAETVKMSTYLVAFIVSDFQSISGTTSSGIKVSVYVNPEKLNQAHYALEAAIKILEFYEQYFGIYYPLPKQDLVAVPDFQSGAMENWGLTTYRETSLLYDPETSSASDKLWITMVIGHELAHQWFGNLVTMEWWNDIWLNEGFARYMEFISVDATYPELQVNDYLLDTCFTAMGRDSMNSSRPISSKAENPTQIKEMFDTVSYDKGACILHMLRNFLTDEVFQNGIIHYLKKHSYRNAKNNDLWNSFANTCSEEDFASAKYCYTKSQASKNIHNCYVREHFDVTEIMNTWTLQKGLPLITVEQNEKRIKIKQERFLKGILPDDPLWTSMQTGFLWQVPLTYITSHSKSIGRHLMKNQSDTIELEEDVNWVKLNVDMNGYYIVHYEGNGWNNIIKLLNQNYTIFSYKDRANLIHNAFQLVSAGRLSLDRALDLTRYLQHETSNIVLLKGLGYLEGIYHMVERRNISDVTKSLKQYLLQYFKPVIDRQTWSDEGSVSDRMLRSNLLQLAYDLQYPPCLQKANELFGKWMGFGGKLNNIPSDVMKTVYSAGSETPTGWNFLLERYKVSVSGAEQTKINSALASCKDDANLARLLELGMEGNVIKTQDLPSVIYRVSMNPAGQLLAWNFVKKNWSKLLEKFSLGSFSMRTIILGATSRFSSKQELEEVKLFFASKQEISQLRAPQIALENIEKNIKWLERNLDILTKWILENLQ</sequence>
<dbReference type="Gene3D" id="1.10.390.10">
    <property type="entry name" value="Neutral Protease Domain 2"/>
    <property type="match status" value="1"/>
</dbReference>
<feature type="domain" description="Aminopeptidase N-like N-terminal" evidence="27">
    <location>
        <begin position="50"/>
        <end position="237"/>
    </location>
</feature>
<dbReference type="Pfam" id="PF11838">
    <property type="entry name" value="ERAP1_C"/>
    <property type="match status" value="1"/>
</dbReference>
<feature type="chain" id="PRO_5010579626" description="Aminopeptidase" evidence="24">
    <location>
        <begin position="17"/>
        <end position="936"/>
    </location>
</feature>
<evidence type="ECO:0000256" key="1">
    <source>
        <dbReference type="ARBA" id="ARBA00004648"/>
    </source>
</evidence>
<evidence type="ECO:0000259" key="26">
    <source>
        <dbReference type="Pfam" id="PF11838"/>
    </source>
</evidence>
<feature type="active site" description="Proton acceptor" evidence="20">
    <location>
        <position position="345"/>
    </location>
</feature>
<keyword evidence="28" id="KW-1185">Reference proteome</keyword>
<proteinExistence type="inferred from homology"/>
<keyword evidence="10" id="KW-0391">Immunity</keyword>
<evidence type="ECO:0000259" key="25">
    <source>
        <dbReference type="Pfam" id="PF01433"/>
    </source>
</evidence>
<evidence type="ECO:0000256" key="24">
    <source>
        <dbReference type="SAM" id="SignalP"/>
    </source>
</evidence>
<evidence type="ECO:0000256" key="12">
    <source>
        <dbReference type="ARBA" id="ARBA00022989"/>
    </source>
</evidence>
<evidence type="ECO:0000256" key="5">
    <source>
        <dbReference type="ARBA" id="ARBA00022692"/>
    </source>
</evidence>
<dbReference type="InterPro" id="IPR034016">
    <property type="entry name" value="M1_APN-typ"/>
</dbReference>
<dbReference type="GO" id="GO:0070006">
    <property type="term" value="F:metalloaminopeptidase activity"/>
    <property type="evidence" value="ECO:0007669"/>
    <property type="project" value="TreeGrafter"/>
</dbReference>
<feature type="binding site" evidence="21">
    <location>
        <position position="348"/>
    </location>
    <ligand>
        <name>Zn(2+)</name>
        <dbReference type="ChEBI" id="CHEBI:29105"/>
        <note>catalytic</note>
    </ligand>
</feature>
<comment type="subunit">
    <text evidence="19">Heterodimer with ERAP1.</text>
</comment>
<dbReference type="EC" id="3.4.11.-" evidence="23"/>
<dbReference type="GO" id="GO:0002250">
    <property type="term" value="P:adaptive immune response"/>
    <property type="evidence" value="ECO:0007669"/>
    <property type="project" value="UniProtKB-KW"/>
</dbReference>
<evidence type="ECO:0000256" key="7">
    <source>
        <dbReference type="ARBA" id="ARBA00022801"/>
    </source>
</evidence>
<keyword evidence="5" id="KW-0812">Transmembrane</keyword>
<dbReference type="InterPro" id="IPR027268">
    <property type="entry name" value="Peptidase_M4/M1_CTD_sf"/>
</dbReference>
<feature type="binding site" evidence="21">
    <location>
        <position position="344"/>
    </location>
    <ligand>
        <name>Zn(2+)</name>
        <dbReference type="ChEBI" id="CHEBI:29105"/>
        <note>catalytic</note>
    </ligand>
</feature>
<keyword evidence="11" id="KW-0735">Signal-anchor</keyword>
<dbReference type="PRINTS" id="PR00756">
    <property type="entry name" value="ALADIPTASE"/>
</dbReference>
<dbReference type="InterPro" id="IPR050344">
    <property type="entry name" value="Peptidase_M1_aminopeptidases"/>
</dbReference>
<evidence type="ECO:0000256" key="20">
    <source>
        <dbReference type="PIRSR" id="PIRSR634016-1"/>
    </source>
</evidence>
<evidence type="ECO:0000256" key="10">
    <source>
        <dbReference type="ARBA" id="ARBA00022859"/>
    </source>
</evidence>
<evidence type="ECO:0000256" key="16">
    <source>
        <dbReference type="ARBA" id="ARBA00023157"/>
    </source>
</evidence>
<keyword evidence="16" id="KW-1015">Disulfide bond</keyword>
<evidence type="ECO:0000256" key="13">
    <source>
        <dbReference type="ARBA" id="ARBA00023049"/>
    </source>
</evidence>
<feature type="signal peptide" evidence="24">
    <location>
        <begin position="1"/>
        <end position="16"/>
    </location>
</feature>
<dbReference type="InterPro" id="IPR014782">
    <property type="entry name" value="Peptidase_M1_dom"/>
</dbReference>
<dbReference type="GlyCosmos" id="A0A1U7RKI3">
    <property type="glycosylation" value="2 sites, No reported glycans"/>
</dbReference>
<dbReference type="SUPFAM" id="SSF55486">
    <property type="entry name" value="Metalloproteases ('zincins'), catalytic domain"/>
    <property type="match status" value="1"/>
</dbReference>
<dbReference type="FunFam" id="2.60.40.1910:FF:000001">
    <property type="entry name" value="Leucyl-cystinyl aminopeptidase"/>
    <property type="match status" value="1"/>
</dbReference>
<dbReference type="OrthoDB" id="10031169at2759"/>
<dbReference type="GO" id="GO:0008270">
    <property type="term" value="F:zinc ion binding"/>
    <property type="evidence" value="ECO:0007669"/>
    <property type="project" value="UniProtKB-UniRule"/>
</dbReference>
<dbReference type="GO" id="GO:0005789">
    <property type="term" value="C:endoplasmic reticulum membrane"/>
    <property type="evidence" value="ECO:0007669"/>
    <property type="project" value="UniProtKB-SubCell"/>
</dbReference>
<evidence type="ECO:0000256" key="8">
    <source>
        <dbReference type="ARBA" id="ARBA00022824"/>
    </source>
</evidence>
<evidence type="ECO:0000256" key="2">
    <source>
        <dbReference type="ARBA" id="ARBA00010136"/>
    </source>
</evidence>
<keyword evidence="17" id="KW-0325">Glycoprotein</keyword>
<dbReference type="FunFam" id="1.25.50.20:FF:000003">
    <property type="entry name" value="Leucyl-cystinyl aminopeptidase"/>
    <property type="match status" value="1"/>
</dbReference>
<keyword evidence="13 23" id="KW-0482">Metalloprotease</keyword>
<evidence type="ECO:0000256" key="3">
    <source>
        <dbReference type="ARBA" id="ARBA00022438"/>
    </source>
</evidence>
<dbReference type="AlphaFoldDB" id="A0A1U7RKI3"/>
<comment type="subcellular location">
    <subcellularLocation>
        <location evidence="1">Endoplasmic reticulum membrane</location>
        <topology evidence="1">Single-pass type II membrane protein</topology>
    </subcellularLocation>
</comment>
<dbReference type="GeneID" id="102376935"/>
<evidence type="ECO:0000256" key="15">
    <source>
        <dbReference type="ARBA" id="ARBA00023136"/>
    </source>
</evidence>
<feature type="domain" description="ERAP1-like C-terminal" evidence="26">
    <location>
        <begin position="595"/>
        <end position="914"/>
    </location>
</feature>
<dbReference type="Gene3D" id="2.60.40.1730">
    <property type="entry name" value="tricorn interacting facor f3 domain"/>
    <property type="match status" value="1"/>
</dbReference>
<keyword evidence="24" id="KW-0732">Signal</keyword>
<dbReference type="FunFam" id="1.10.390.10:FF:000007">
    <property type="entry name" value="Aminopeptidase"/>
    <property type="match status" value="1"/>
</dbReference>
<name>A0A1U7RKI3_ALLSI</name>
<comment type="similarity">
    <text evidence="2 23">Belongs to the peptidase M1 family.</text>
</comment>
<dbReference type="FunFam" id="2.60.40.1730:FF:000046">
    <property type="entry name" value="Endoplasmic reticulum aminopeptidase 2"/>
    <property type="match status" value="1"/>
</dbReference>
<dbReference type="Pfam" id="PF01433">
    <property type="entry name" value="Peptidase_M1"/>
    <property type="match status" value="1"/>
</dbReference>
<keyword evidence="4 23" id="KW-0645">Protease</keyword>
<comment type="function">
    <text evidence="18">Aminopeptidase that plays a central role in peptide trimming, a step required for the generation of most HLA class I-binding peptides. Peptide trimming is essential to customize longer precursor peptides to fit them to the correct length required for presentation on MHC class I molecules. Preferentially hydrolyzes the basic residues Arg and Lys.</text>
</comment>
<dbReference type="GO" id="GO:0043171">
    <property type="term" value="P:peptide catabolic process"/>
    <property type="evidence" value="ECO:0007669"/>
    <property type="project" value="TreeGrafter"/>
</dbReference>
<evidence type="ECO:0000256" key="21">
    <source>
        <dbReference type="PIRSR" id="PIRSR634016-3"/>
    </source>
</evidence>
<dbReference type="InterPro" id="IPR042097">
    <property type="entry name" value="Aminopeptidase_N-like_N_sf"/>
</dbReference>
<evidence type="ECO:0000256" key="18">
    <source>
        <dbReference type="ARBA" id="ARBA00057301"/>
    </source>
</evidence>
<keyword evidence="15" id="KW-0472">Membrane</keyword>
<feature type="binding site" evidence="21">
    <location>
        <position position="367"/>
    </location>
    <ligand>
        <name>Zn(2+)</name>
        <dbReference type="ChEBI" id="CHEBI:29105"/>
        <note>catalytic</note>
    </ligand>
</feature>
<evidence type="ECO:0000313" key="29">
    <source>
        <dbReference type="RefSeq" id="XP_006019759.1"/>
    </source>
</evidence>
<keyword evidence="6 21" id="KW-0479">Metal-binding</keyword>
<dbReference type="PANTHER" id="PTHR11533:SF239">
    <property type="entry name" value="ENDOPLASMIC RETICULUM AMINOPEPTIDASE 2"/>
    <property type="match status" value="1"/>
</dbReference>